<reference evidence="1 2" key="1">
    <citation type="journal article" date="2017" name="Infect. Genet. Evol.">
        <title>The new phylogeny of the genus Mycobacterium: The old and the news.</title>
        <authorList>
            <person name="Tortoli E."/>
            <person name="Fedrizzi T."/>
            <person name="Meehan C.J."/>
            <person name="Trovato A."/>
            <person name="Grottola A."/>
            <person name="Giacobazzi E."/>
            <person name="Serpini G.F."/>
            <person name="Tagliazucchi S."/>
            <person name="Fabio A."/>
            <person name="Bettua C."/>
            <person name="Bertorelli R."/>
            <person name="Frascaro F."/>
            <person name="De Sanctis V."/>
            <person name="Pecorari M."/>
            <person name="Jousson O."/>
            <person name="Segata N."/>
            <person name="Cirillo D.M."/>
        </authorList>
    </citation>
    <scope>NUCLEOTIDE SEQUENCE [LARGE SCALE GENOMIC DNA]</scope>
    <source>
        <strain evidence="1 2">CIP1034565</strain>
    </source>
</reference>
<proteinExistence type="predicted"/>
<name>A0A2G5PDR5_9MYCO</name>
<dbReference type="AlphaFoldDB" id="A0A2G5PDR5"/>
<comment type="caution">
    <text evidence="1">The sequence shown here is derived from an EMBL/GenBank/DDBJ whole genome shotgun (WGS) entry which is preliminary data.</text>
</comment>
<organism evidence="1 2">
    <name type="scientific">Mycolicibacterium brumae</name>
    <dbReference type="NCBI Taxonomy" id="85968"/>
    <lineage>
        <taxon>Bacteria</taxon>
        <taxon>Bacillati</taxon>
        <taxon>Actinomycetota</taxon>
        <taxon>Actinomycetes</taxon>
        <taxon>Mycobacteriales</taxon>
        <taxon>Mycobacteriaceae</taxon>
        <taxon>Mycolicibacterium</taxon>
    </lineage>
</organism>
<keyword evidence="2" id="KW-1185">Reference proteome</keyword>
<evidence type="ECO:0000313" key="2">
    <source>
        <dbReference type="Proteomes" id="UP000230551"/>
    </source>
</evidence>
<evidence type="ECO:0000313" key="1">
    <source>
        <dbReference type="EMBL" id="PIB76456.1"/>
    </source>
</evidence>
<sequence>MGSVSQLDAGRGRPGPDEALLARAHTRVVPAARLGPTGPAFSYAWRIADGLREVLCVPKPDGGLSYLGAAQLRGFGEAAVDRLRAAGRAHTAAAPIETVERRNRRTGEYLALSGSSPFIGSKIVDPVAMTAGHLDTLDPSLPAPDGSDWLLVGAPTAHLLLVHRPSSMRSFLTAMHAMAQDCQQLCAQRPAPISADLHLWRPEELCPIIRADPETGEPAVTDPDLFESVLRRLRR</sequence>
<gene>
    <name evidence="1" type="ORF">CQY22_004845</name>
</gene>
<protein>
    <submittedName>
        <fullName evidence="1">Uncharacterized protein</fullName>
    </submittedName>
</protein>
<dbReference type="Proteomes" id="UP000230551">
    <property type="component" value="Unassembled WGS sequence"/>
</dbReference>
<dbReference type="RefSeq" id="WP_090592815.1">
    <property type="nucleotide sequence ID" value="NZ_CP104302.1"/>
</dbReference>
<accession>A0A2G5PDR5</accession>
<dbReference type="EMBL" id="PDCN02000004">
    <property type="protein sequence ID" value="PIB76456.1"/>
    <property type="molecule type" value="Genomic_DNA"/>
</dbReference>